<name>A0AAW9WFG8_9FIRM</name>
<reference evidence="2 3" key="1">
    <citation type="submission" date="2019-09" db="EMBL/GenBank/DDBJ databases">
        <title>Draft genome sequencing of Hungatella hathewayi 123Y-2.</title>
        <authorList>
            <person name="Lv Q."/>
            <person name="Li S."/>
        </authorList>
    </citation>
    <scope>NUCLEOTIDE SEQUENCE [LARGE SCALE GENOMIC DNA]</scope>
    <source>
        <strain evidence="2 3">123Y-2</strain>
    </source>
</reference>
<feature type="region of interest" description="Disordered" evidence="1">
    <location>
        <begin position="92"/>
        <end position="124"/>
    </location>
</feature>
<sequence>MITKQESKNLSYEDYQDFFARRKVLSKNGRIRSGTAITRYGIRHAIAGFKKNLCDMIRKMIPLGGGDLHGNWEQTVTGIWLFKMTGGSYAKNRWGRGGHGGRPEGSTVQKENRVPHDRKGGVTR</sequence>
<dbReference type="EMBL" id="WNME01000005">
    <property type="protein sequence ID" value="MUB63506.1"/>
    <property type="molecule type" value="Genomic_DNA"/>
</dbReference>
<gene>
    <name evidence="2" type="ORF">GNE07_10580</name>
</gene>
<dbReference type="Proteomes" id="UP000434223">
    <property type="component" value="Unassembled WGS sequence"/>
</dbReference>
<evidence type="ECO:0000256" key="1">
    <source>
        <dbReference type="SAM" id="MobiDB-lite"/>
    </source>
</evidence>
<comment type="caution">
    <text evidence="2">The sequence shown here is derived from an EMBL/GenBank/DDBJ whole genome shotgun (WGS) entry which is preliminary data.</text>
</comment>
<dbReference type="AlphaFoldDB" id="A0AAW9WFG8"/>
<feature type="compositionally biased region" description="Basic and acidic residues" evidence="1">
    <location>
        <begin position="110"/>
        <end position="124"/>
    </location>
</feature>
<evidence type="ECO:0000313" key="3">
    <source>
        <dbReference type="Proteomes" id="UP000434223"/>
    </source>
</evidence>
<accession>A0AAW9WFG8</accession>
<proteinExistence type="predicted"/>
<protein>
    <submittedName>
        <fullName evidence="2">Uncharacterized protein</fullName>
    </submittedName>
</protein>
<organism evidence="2 3">
    <name type="scientific">Hungatella hathewayi</name>
    <dbReference type="NCBI Taxonomy" id="154046"/>
    <lineage>
        <taxon>Bacteria</taxon>
        <taxon>Bacillati</taxon>
        <taxon>Bacillota</taxon>
        <taxon>Clostridia</taxon>
        <taxon>Lachnospirales</taxon>
        <taxon>Lachnospiraceae</taxon>
        <taxon>Hungatella</taxon>
    </lineage>
</organism>
<evidence type="ECO:0000313" key="2">
    <source>
        <dbReference type="EMBL" id="MUB63506.1"/>
    </source>
</evidence>